<keyword evidence="1" id="KW-0812">Transmembrane</keyword>
<evidence type="ECO:0000313" key="2">
    <source>
        <dbReference type="EMBL" id="KAK3364558.1"/>
    </source>
</evidence>
<evidence type="ECO:0000313" key="3">
    <source>
        <dbReference type="Proteomes" id="UP001275084"/>
    </source>
</evidence>
<sequence>MSLLGVLWRSPRPMVKTVCALWIVLNLALQAAISALGLTYKGDPGVEDIYVTSNPSDMVAIPDMSKFARPGRFNDGEGPQSYAAHILGDIGGSYNYSTLPPSPLTNQPIAKYPFSIWNQTDHWEYVYVNSAPSAVFGNFNFLSVHTNASVTSSAICATPPYDLATNTTTQLANIRHRTNNRTVSFPLIAMGVESIYYLTAPLLNAETPSTGTCGPGCSTVHALEPYAGPPAPGSFVHPTSNVFYYECNITVTDATSRLPPAAAAVAAQAIALSGQITPELYAPDSEAGTAEYTSYPLGLQFGEAQNNSAAGMGRMVAKFAVGVVAAAAQTNPRVLVPGGQPRQGVRLVLELPAAFAAVLCAASAVQVGLMVLAAWLVGRVDVGRLGGRELDLRTKRTLDIYSN</sequence>
<proteinExistence type="predicted"/>
<feature type="transmembrane region" description="Helical" evidence="1">
    <location>
        <begin position="353"/>
        <end position="378"/>
    </location>
</feature>
<keyword evidence="1" id="KW-1133">Transmembrane helix</keyword>
<reference evidence="2" key="1">
    <citation type="journal article" date="2023" name="Mol. Phylogenet. Evol.">
        <title>Genome-scale phylogeny and comparative genomics of the fungal order Sordariales.</title>
        <authorList>
            <person name="Hensen N."/>
            <person name="Bonometti L."/>
            <person name="Westerberg I."/>
            <person name="Brannstrom I.O."/>
            <person name="Guillou S."/>
            <person name="Cros-Aarteil S."/>
            <person name="Calhoun S."/>
            <person name="Haridas S."/>
            <person name="Kuo A."/>
            <person name="Mondo S."/>
            <person name="Pangilinan J."/>
            <person name="Riley R."/>
            <person name="LaButti K."/>
            <person name="Andreopoulos B."/>
            <person name="Lipzen A."/>
            <person name="Chen C."/>
            <person name="Yan M."/>
            <person name="Daum C."/>
            <person name="Ng V."/>
            <person name="Clum A."/>
            <person name="Steindorff A."/>
            <person name="Ohm R.A."/>
            <person name="Martin F."/>
            <person name="Silar P."/>
            <person name="Natvig D.O."/>
            <person name="Lalanne C."/>
            <person name="Gautier V."/>
            <person name="Ament-Velasquez S.L."/>
            <person name="Kruys A."/>
            <person name="Hutchinson M.I."/>
            <person name="Powell A.J."/>
            <person name="Barry K."/>
            <person name="Miller A.N."/>
            <person name="Grigoriev I.V."/>
            <person name="Debuchy R."/>
            <person name="Gladieux P."/>
            <person name="Hiltunen Thoren M."/>
            <person name="Johannesson H."/>
        </authorList>
    </citation>
    <scope>NUCLEOTIDE SEQUENCE</scope>
    <source>
        <strain evidence="2">CBS 955.72</strain>
    </source>
</reference>
<reference evidence="2" key="2">
    <citation type="submission" date="2023-06" db="EMBL/GenBank/DDBJ databases">
        <authorList>
            <consortium name="Lawrence Berkeley National Laboratory"/>
            <person name="Haridas S."/>
            <person name="Hensen N."/>
            <person name="Bonometti L."/>
            <person name="Westerberg I."/>
            <person name="Brannstrom I.O."/>
            <person name="Guillou S."/>
            <person name="Cros-Aarteil S."/>
            <person name="Calhoun S."/>
            <person name="Kuo A."/>
            <person name="Mondo S."/>
            <person name="Pangilinan J."/>
            <person name="Riley R."/>
            <person name="Labutti K."/>
            <person name="Andreopoulos B."/>
            <person name="Lipzen A."/>
            <person name="Chen C."/>
            <person name="Yanf M."/>
            <person name="Daum C."/>
            <person name="Ng V."/>
            <person name="Clum A."/>
            <person name="Steindorff A."/>
            <person name="Ohm R."/>
            <person name="Martin F."/>
            <person name="Silar P."/>
            <person name="Natvig D."/>
            <person name="Lalanne C."/>
            <person name="Gautier V."/>
            <person name="Ament-Velasquez S.L."/>
            <person name="Kruys A."/>
            <person name="Hutchinson M.I."/>
            <person name="Powell A.J."/>
            <person name="Barry K."/>
            <person name="Miller A.N."/>
            <person name="Grigoriev I.V."/>
            <person name="Debuchy R."/>
            <person name="Gladieux P."/>
            <person name="Thoren M.H."/>
            <person name="Johannesson H."/>
        </authorList>
    </citation>
    <scope>NUCLEOTIDE SEQUENCE</scope>
    <source>
        <strain evidence="2">CBS 955.72</strain>
    </source>
</reference>
<accession>A0AAJ0HXM1</accession>
<comment type="caution">
    <text evidence="2">The sequence shown here is derived from an EMBL/GenBank/DDBJ whole genome shotgun (WGS) entry which is preliminary data.</text>
</comment>
<gene>
    <name evidence="2" type="ORF">B0T25DRAFT_68972</name>
</gene>
<evidence type="ECO:0000256" key="1">
    <source>
        <dbReference type="SAM" id="Phobius"/>
    </source>
</evidence>
<dbReference type="AlphaFoldDB" id="A0AAJ0HXM1"/>
<name>A0AAJ0HXM1_9PEZI</name>
<keyword evidence="3" id="KW-1185">Reference proteome</keyword>
<dbReference type="EMBL" id="JAUIQD010000001">
    <property type="protein sequence ID" value="KAK3364558.1"/>
    <property type="molecule type" value="Genomic_DNA"/>
</dbReference>
<keyword evidence="1" id="KW-0472">Membrane</keyword>
<organism evidence="2 3">
    <name type="scientific">Lasiosphaeria hispida</name>
    <dbReference type="NCBI Taxonomy" id="260671"/>
    <lineage>
        <taxon>Eukaryota</taxon>
        <taxon>Fungi</taxon>
        <taxon>Dikarya</taxon>
        <taxon>Ascomycota</taxon>
        <taxon>Pezizomycotina</taxon>
        <taxon>Sordariomycetes</taxon>
        <taxon>Sordariomycetidae</taxon>
        <taxon>Sordariales</taxon>
        <taxon>Lasiosphaeriaceae</taxon>
        <taxon>Lasiosphaeria</taxon>
    </lineage>
</organism>
<dbReference type="Proteomes" id="UP001275084">
    <property type="component" value="Unassembled WGS sequence"/>
</dbReference>
<protein>
    <submittedName>
        <fullName evidence="2">Uncharacterized protein</fullName>
    </submittedName>
</protein>